<dbReference type="PANTHER" id="PTHR47514">
    <property type="entry name" value="TRANSKETOLASE N-TERMINAL SECTION-RELATED"/>
    <property type="match status" value="1"/>
</dbReference>
<evidence type="ECO:0000256" key="2">
    <source>
        <dbReference type="ARBA" id="ARBA00007131"/>
    </source>
</evidence>
<feature type="domain" description="Transketolase N-terminal" evidence="6">
    <location>
        <begin position="12"/>
        <end position="275"/>
    </location>
</feature>
<dbReference type="Pfam" id="PF00456">
    <property type="entry name" value="Transketolase_N"/>
    <property type="match status" value="1"/>
</dbReference>
<dbReference type="Gene3D" id="3.40.50.970">
    <property type="match status" value="1"/>
</dbReference>
<comment type="similarity">
    <text evidence="2">Belongs to the transketolase family.</text>
</comment>
<dbReference type="PANTHER" id="PTHR47514:SF1">
    <property type="entry name" value="TRANSKETOLASE N-TERMINAL SECTION-RELATED"/>
    <property type="match status" value="1"/>
</dbReference>
<comment type="cofactor">
    <cofactor evidence="1">
        <name>thiamine diphosphate</name>
        <dbReference type="ChEBI" id="CHEBI:58937"/>
    </cofactor>
</comment>
<dbReference type="CDD" id="cd02012">
    <property type="entry name" value="TPP_TK"/>
    <property type="match status" value="1"/>
</dbReference>
<evidence type="ECO:0000259" key="6">
    <source>
        <dbReference type="Pfam" id="PF00456"/>
    </source>
</evidence>
<keyword evidence="8" id="KW-1185">Reference proteome</keyword>
<evidence type="ECO:0000256" key="3">
    <source>
        <dbReference type="ARBA" id="ARBA00022679"/>
    </source>
</evidence>
<evidence type="ECO:0000256" key="5">
    <source>
        <dbReference type="ARBA" id="ARBA00023052"/>
    </source>
</evidence>
<gene>
    <name evidence="7" type="ORF">EDD72_10529</name>
</gene>
<organism evidence="7 8">
    <name type="scientific">Tepidibacillus fermentans</name>
    <dbReference type="NCBI Taxonomy" id="1281767"/>
    <lineage>
        <taxon>Bacteria</taxon>
        <taxon>Bacillati</taxon>
        <taxon>Bacillota</taxon>
        <taxon>Bacilli</taxon>
        <taxon>Bacillales</taxon>
        <taxon>Bacillaceae</taxon>
        <taxon>Tepidibacillus</taxon>
    </lineage>
</organism>
<dbReference type="EMBL" id="SMAB01000005">
    <property type="protein sequence ID" value="TCS83291.1"/>
    <property type="molecule type" value="Genomic_DNA"/>
</dbReference>
<proteinExistence type="inferred from homology"/>
<reference evidence="7 8" key="1">
    <citation type="submission" date="2019-03" db="EMBL/GenBank/DDBJ databases">
        <title>Genomic Encyclopedia of Type Strains, Phase IV (KMG-IV): sequencing the most valuable type-strain genomes for metagenomic binning, comparative biology and taxonomic classification.</title>
        <authorList>
            <person name="Goeker M."/>
        </authorList>
    </citation>
    <scope>NUCLEOTIDE SEQUENCE [LARGE SCALE GENOMIC DNA]</scope>
    <source>
        <strain evidence="7 8">DSM 23802</strain>
    </source>
</reference>
<dbReference type="InterPro" id="IPR005474">
    <property type="entry name" value="Transketolase_N"/>
</dbReference>
<protein>
    <submittedName>
        <fullName evidence="7">Transketolase subunit A</fullName>
    </submittedName>
</protein>
<dbReference type="PROSITE" id="PS00801">
    <property type="entry name" value="TRANSKETOLASE_1"/>
    <property type="match status" value="1"/>
</dbReference>
<dbReference type="InterPro" id="IPR049557">
    <property type="entry name" value="Transketolase_CS"/>
</dbReference>
<evidence type="ECO:0000256" key="4">
    <source>
        <dbReference type="ARBA" id="ARBA00022723"/>
    </source>
</evidence>
<dbReference type="GO" id="GO:0046872">
    <property type="term" value="F:metal ion binding"/>
    <property type="evidence" value="ECO:0007669"/>
    <property type="project" value="UniProtKB-KW"/>
</dbReference>
<evidence type="ECO:0000313" key="7">
    <source>
        <dbReference type="EMBL" id="TCS83291.1"/>
    </source>
</evidence>
<dbReference type="GO" id="GO:0016740">
    <property type="term" value="F:transferase activity"/>
    <property type="evidence" value="ECO:0007669"/>
    <property type="project" value="UniProtKB-KW"/>
</dbReference>
<sequence>MPLDEQTHSSLKKIANTIRQDIVKMVAEANSGHPGGSLSAADIVTYLYFHEMKIDPQNPQDPDRDRFVLSKGHASPVLYAALAEKGFFPKEELMTFRKINSRLQGHPSRKSLPGVEQSTGSLGQGLSSANGMALAGKLDQRDYRVYVMIGDGEIQEGMIWEAAMAAAHYKLDNLTAILDYNHLQIDGSVEDILNPAPVDEKFHAFGWHVIEIDGHDMNQIHDAIQEAKQIKGKPTLIIANTVKGKGVSFMENQVGWHGTAPNKEQLQQALEELGGKQND</sequence>
<keyword evidence="4" id="KW-0479">Metal-binding</keyword>
<keyword evidence="3" id="KW-0808">Transferase</keyword>
<dbReference type="InterPro" id="IPR029061">
    <property type="entry name" value="THDP-binding"/>
</dbReference>
<dbReference type="RefSeq" id="WP_132767688.1">
    <property type="nucleotide sequence ID" value="NZ_SMAB01000005.1"/>
</dbReference>
<comment type="caution">
    <text evidence="7">The sequence shown here is derived from an EMBL/GenBank/DDBJ whole genome shotgun (WGS) entry which is preliminary data.</text>
</comment>
<dbReference type="OrthoDB" id="8732661at2"/>
<dbReference type="SUPFAM" id="SSF52518">
    <property type="entry name" value="Thiamin diphosphate-binding fold (THDP-binding)"/>
    <property type="match status" value="1"/>
</dbReference>
<name>A0A4R3KJE6_9BACI</name>
<dbReference type="AlphaFoldDB" id="A0A4R3KJE6"/>
<evidence type="ECO:0000256" key="1">
    <source>
        <dbReference type="ARBA" id="ARBA00001964"/>
    </source>
</evidence>
<keyword evidence="5" id="KW-0786">Thiamine pyrophosphate</keyword>
<dbReference type="Proteomes" id="UP000295788">
    <property type="component" value="Unassembled WGS sequence"/>
</dbReference>
<accession>A0A4R3KJE6</accession>
<evidence type="ECO:0000313" key="8">
    <source>
        <dbReference type="Proteomes" id="UP000295788"/>
    </source>
</evidence>